<dbReference type="InterPro" id="IPR009057">
    <property type="entry name" value="Homeodomain-like_sf"/>
</dbReference>
<feature type="domain" description="Myb-like" evidence="4">
    <location>
        <begin position="189"/>
        <end position="242"/>
    </location>
</feature>
<dbReference type="PANTHER" id="PTHR46734">
    <property type="entry name" value="TELOMERIC REPEAT-BINDING FACTOR 1 TERF1"/>
    <property type="match status" value="1"/>
</dbReference>
<keyword evidence="2" id="KW-0539">Nucleus</keyword>
<feature type="domain" description="HTH myb-type" evidence="5">
    <location>
        <begin position="189"/>
        <end position="246"/>
    </location>
</feature>
<dbReference type="InterPro" id="IPR017930">
    <property type="entry name" value="Myb_dom"/>
</dbReference>
<dbReference type="GO" id="GO:0005634">
    <property type="term" value="C:nucleus"/>
    <property type="evidence" value="ECO:0007669"/>
    <property type="project" value="UniProtKB-SubCell"/>
</dbReference>
<dbReference type="SMART" id="SM00717">
    <property type="entry name" value="SANT"/>
    <property type="match status" value="2"/>
</dbReference>
<evidence type="ECO:0000313" key="7">
    <source>
        <dbReference type="Proteomes" id="UP000821837"/>
    </source>
</evidence>
<evidence type="ECO:0000256" key="2">
    <source>
        <dbReference type="ARBA" id="ARBA00023242"/>
    </source>
</evidence>
<dbReference type="PANTHER" id="PTHR46734:SF1">
    <property type="entry name" value="TELOMERIC REPEAT-BINDING FACTOR 1"/>
    <property type="match status" value="1"/>
</dbReference>
<comment type="subcellular location">
    <subcellularLocation>
        <location evidence="1">Nucleus</location>
    </subcellularLocation>
</comment>
<dbReference type="EMBL" id="JABSTV010001250">
    <property type="protein sequence ID" value="KAH7956234.1"/>
    <property type="molecule type" value="Genomic_DNA"/>
</dbReference>
<evidence type="ECO:0000259" key="5">
    <source>
        <dbReference type="PROSITE" id="PS51294"/>
    </source>
</evidence>
<name>A0A9D4PW39_RHISA</name>
<evidence type="ECO:0000313" key="6">
    <source>
        <dbReference type="EMBL" id="KAH7956234.1"/>
    </source>
</evidence>
<comment type="caution">
    <text evidence="6">The sequence shown here is derived from an EMBL/GenBank/DDBJ whole genome shotgun (WGS) entry which is preliminary data.</text>
</comment>
<feature type="region of interest" description="Disordered" evidence="3">
    <location>
        <begin position="84"/>
        <end position="178"/>
    </location>
</feature>
<dbReference type="InterPro" id="IPR001005">
    <property type="entry name" value="SANT/Myb"/>
</dbReference>
<dbReference type="Gene3D" id="1.10.10.60">
    <property type="entry name" value="Homeodomain-like"/>
    <property type="match status" value="1"/>
</dbReference>
<protein>
    <submittedName>
        <fullName evidence="6">Uncharacterized protein</fullName>
    </submittedName>
</protein>
<dbReference type="Gene3D" id="1.10.246.220">
    <property type="match status" value="1"/>
</dbReference>
<organism evidence="6 7">
    <name type="scientific">Rhipicephalus sanguineus</name>
    <name type="common">Brown dog tick</name>
    <name type="synonym">Ixodes sanguineus</name>
    <dbReference type="NCBI Taxonomy" id="34632"/>
    <lineage>
        <taxon>Eukaryota</taxon>
        <taxon>Metazoa</taxon>
        <taxon>Ecdysozoa</taxon>
        <taxon>Arthropoda</taxon>
        <taxon>Chelicerata</taxon>
        <taxon>Arachnida</taxon>
        <taxon>Acari</taxon>
        <taxon>Parasitiformes</taxon>
        <taxon>Ixodida</taxon>
        <taxon>Ixodoidea</taxon>
        <taxon>Ixodidae</taxon>
        <taxon>Rhipicephalinae</taxon>
        <taxon>Rhipicephalus</taxon>
        <taxon>Rhipicephalus</taxon>
    </lineage>
</organism>
<feature type="compositionally biased region" description="Polar residues" evidence="3">
    <location>
        <begin position="151"/>
        <end position="178"/>
    </location>
</feature>
<dbReference type="InterPro" id="IPR052450">
    <property type="entry name" value="TRBD-Containing_Protein"/>
</dbReference>
<dbReference type="VEuPathDB" id="VectorBase:RSAN_033426"/>
<reference evidence="6" key="2">
    <citation type="submission" date="2021-09" db="EMBL/GenBank/DDBJ databases">
        <authorList>
            <person name="Jia N."/>
            <person name="Wang J."/>
            <person name="Shi W."/>
            <person name="Du L."/>
            <person name="Sun Y."/>
            <person name="Zhan W."/>
            <person name="Jiang J."/>
            <person name="Wang Q."/>
            <person name="Zhang B."/>
            <person name="Ji P."/>
            <person name="Sakyi L.B."/>
            <person name="Cui X."/>
            <person name="Yuan T."/>
            <person name="Jiang B."/>
            <person name="Yang W."/>
            <person name="Lam T.T.-Y."/>
            <person name="Chang Q."/>
            <person name="Ding S."/>
            <person name="Wang X."/>
            <person name="Zhu J."/>
            <person name="Ruan X."/>
            <person name="Zhao L."/>
            <person name="Wei J."/>
            <person name="Que T."/>
            <person name="Du C."/>
            <person name="Cheng J."/>
            <person name="Dai P."/>
            <person name="Han X."/>
            <person name="Huang E."/>
            <person name="Gao Y."/>
            <person name="Liu J."/>
            <person name="Shao H."/>
            <person name="Ye R."/>
            <person name="Li L."/>
            <person name="Wei W."/>
            <person name="Wang X."/>
            <person name="Wang C."/>
            <person name="Huo Q."/>
            <person name="Li W."/>
            <person name="Guo W."/>
            <person name="Chen H."/>
            <person name="Chen S."/>
            <person name="Zhou L."/>
            <person name="Zhou L."/>
            <person name="Ni X."/>
            <person name="Tian J."/>
            <person name="Zhou Y."/>
            <person name="Sheng Y."/>
            <person name="Liu T."/>
            <person name="Pan Y."/>
            <person name="Xia L."/>
            <person name="Li J."/>
            <person name="Zhao F."/>
            <person name="Cao W."/>
        </authorList>
    </citation>
    <scope>NUCLEOTIDE SEQUENCE</scope>
    <source>
        <strain evidence="6">Rsan-2018</strain>
        <tissue evidence="6">Larvae</tissue>
    </source>
</reference>
<dbReference type="Proteomes" id="UP000821837">
    <property type="component" value="Unassembled WGS sequence"/>
</dbReference>
<proteinExistence type="predicted"/>
<evidence type="ECO:0000259" key="4">
    <source>
        <dbReference type="PROSITE" id="PS50090"/>
    </source>
</evidence>
<dbReference type="Pfam" id="PF00249">
    <property type="entry name" value="Myb_DNA-binding"/>
    <property type="match status" value="1"/>
</dbReference>
<dbReference type="SUPFAM" id="SSF46689">
    <property type="entry name" value="Homeodomain-like"/>
    <property type="match status" value="2"/>
</dbReference>
<dbReference type="PROSITE" id="PS51294">
    <property type="entry name" value="HTH_MYB"/>
    <property type="match status" value="1"/>
</dbReference>
<gene>
    <name evidence="6" type="ORF">HPB52_007343</name>
</gene>
<dbReference type="AlphaFoldDB" id="A0A9D4PW39"/>
<dbReference type="PROSITE" id="PS50090">
    <property type="entry name" value="MYB_LIKE"/>
    <property type="match status" value="1"/>
</dbReference>
<evidence type="ECO:0000256" key="3">
    <source>
        <dbReference type="SAM" id="MobiDB-lite"/>
    </source>
</evidence>
<evidence type="ECO:0000256" key="1">
    <source>
        <dbReference type="ARBA" id="ARBA00004123"/>
    </source>
</evidence>
<sequence length="278" mass="31218">MRFTALQEEALVYGVMKYGRGSWKEINEDGWFNGRRTTELSDKYRNLEKYGHLPKVKRRVRDMLSAGVNPLKELRAVYDRQRLQRATSSTADTLPHGKQSPASQPKESGGALPARCPPDGDSTTTLSDDDASAEALQKQAEPRGPVLLKTVCSSPCGPSTSQAHPSAQSQYSSGSETDVLQEIVPSKFKEKRRRVPFTPLEEEALVAGVLKFGKGNWLRILMEGGFLGRTSTQLSDKYRNLKLYRQLDAIERTVKSKRDRGEDPLEELRRLSAAHWKR</sequence>
<reference evidence="6" key="1">
    <citation type="journal article" date="2020" name="Cell">
        <title>Large-Scale Comparative Analyses of Tick Genomes Elucidate Their Genetic Diversity and Vector Capacities.</title>
        <authorList>
            <consortium name="Tick Genome and Microbiome Consortium (TIGMIC)"/>
            <person name="Jia N."/>
            <person name="Wang J."/>
            <person name="Shi W."/>
            <person name="Du L."/>
            <person name="Sun Y."/>
            <person name="Zhan W."/>
            <person name="Jiang J.F."/>
            <person name="Wang Q."/>
            <person name="Zhang B."/>
            <person name="Ji P."/>
            <person name="Bell-Sakyi L."/>
            <person name="Cui X.M."/>
            <person name="Yuan T.T."/>
            <person name="Jiang B.G."/>
            <person name="Yang W.F."/>
            <person name="Lam T.T."/>
            <person name="Chang Q.C."/>
            <person name="Ding S.J."/>
            <person name="Wang X.J."/>
            <person name="Zhu J.G."/>
            <person name="Ruan X.D."/>
            <person name="Zhao L."/>
            <person name="Wei J.T."/>
            <person name="Ye R.Z."/>
            <person name="Que T.C."/>
            <person name="Du C.H."/>
            <person name="Zhou Y.H."/>
            <person name="Cheng J.X."/>
            <person name="Dai P.F."/>
            <person name="Guo W.B."/>
            <person name="Han X.H."/>
            <person name="Huang E.J."/>
            <person name="Li L.F."/>
            <person name="Wei W."/>
            <person name="Gao Y.C."/>
            <person name="Liu J.Z."/>
            <person name="Shao H.Z."/>
            <person name="Wang X."/>
            <person name="Wang C.C."/>
            <person name="Yang T.C."/>
            <person name="Huo Q.B."/>
            <person name="Li W."/>
            <person name="Chen H.Y."/>
            <person name="Chen S.E."/>
            <person name="Zhou L.G."/>
            <person name="Ni X.B."/>
            <person name="Tian J.H."/>
            <person name="Sheng Y."/>
            <person name="Liu T."/>
            <person name="Pan Y.S."/>
            <person name="Xia L.Y."/>
            <person name="Li J."/>
            <person name="Zhao F."/>
            <person name="Cao W.C."/>
        </authorList>
    </citation>
    <scope>NUCLEOTIDE SEQUENCE</scope>
    <source>
        <strain evidence="6">Rsan-2018</strain>
    </source>
</reference>
<accession>A0A9D4PW39</accession>
<dbReference type="CDD" id="cd11660">
    <property type="entry name" value="SANT_TRF"/>
    <property type="match status" value="2"/>
</dbReference>
<keyword evidence="7" id="KW-1185">Reference proteome</keyword>